<dbReference type="SUPFAM" id="SSF53244">
    <property type="entry name" value="MurD-like peptide ligases, peptide-binding domain"/>
    <property type="match status" value="1"/>
</dbReference>
<dbReference type="Gene3D" id="3.90.190.20">
    <property type="entry name" value="Mur ligase, C-terminal domain"/>
    <property type="match status" value="1"/>
</dbReference>
<name>A0ABX5M8X4_9PROT</name>
<dbReference type="InterPro" id="IPR036615">
    <property type="entry name" value="Mur_ligase_C_dom_sf"/>
</dbReference>
<dbReference type="Pfam" id="PF08245">
    <property type="entry name" value="Mur_ligase_M"/>
    <property type="match status" value="1"/>
</dbReference>
<evidence type="ECO:0000313" key="6">
    <source>
        <dbReference type="EMBL" id="PXV83469.1"/>
    </source>
</evidence>
<evidence type="ECO:0000313" key="7">
    <source>
        <dbReference type="Proteomes" id="UP000247780"/>
    </source>
</evidence>
<keyword evidence="2" id="KW-0547">Nucleotide-binding</keyword>
<accession>A0ABX5M8X4</accession>
<dbReference type="InterPro" id="IPR051046">
    <property type="entry name" value="MurCDEF_CellWall_CoF430Synth"/>
</dbReference>
<proteinExistence type="predicted"/>
<dbReference type="Pfam" id="PF01195">
    <property type="entry name" value="Pept_tRNA_hydro"/>
    <property type="match status" value="1"/>
</dbReference>
<dbReference type="PANTHER" id="PTHR43024:SF1">
    <property type="entry name" value="UDP-N-ACETYLMURAMOYL-TRIPEPTIDE--D-ALANYL-D-ALANINE LIGASE"/>
    <property type="match status" value="1"/>
</dbReference>
<dbReference type="SUPFAM" id="SSF53623">
    <property type="entry name" value="MurD-like peptide ligases, catalytic domain"/>
    <property type="match status" value="1"/>
</dbReference>
<dbReference type="EMBL" id="QICQ01000005">
    <property type="protein sequence ID" value="PXV83469.1"/>
    <property type="molecule type" value="Genomic_DNA"/>
</dbReference>
<organism evidence="6 7">
    <name type="scientific">Nitrosomonas eutropha</name>
    <dbReference type="NCBI Taxonomy" id="916"/>
    <lineage>
        <taxon>Bacteria</taxon>
        <taxon>Pseudomonadati</taxon>
        <taxon>Pseudomonadota</taxon>
        <taxon>Betaproteobacteria</taxon>
        <taxon>Nitrosomonadales</taxon>
        <taxon>Nitrosomonadaceae</taxon>
        <taxon>Nitrosomonas</taxon>
    </lineage>
</organism>
<reference evidence="6 7" key="1">
    <citation type="submission" date="2018-04" db="EMBL/GenBank/DDBJ databases">
        <title>Active sludge and wastewater microbial communities from Klosterneuburg, Austria.</title>
        <authorList>
            <person name="Wagner M."/>
        </authorList>
    </citation>
    <scope>NUCLEOTIDE SEQUENCE [LARGE SCALE GENOMIC DNA]</scope>
    <source>
        <strain evidence="6 7">Nm 57</strain>
    </source>
</reference>
<keyword evidence="7" id="KW-1185">Reference proteome</keyword>
<protein>
    <submittedName>
        <fullName evidence="6">Aminoacyl-tRNA hydrolase</fullName>
    </submittedName>
</protein>
<dbReference type="RefSeq" id="WP_011633991.1">
    <property type="nucleotide sequence ID" value="NZ_QICQ01000005.1"/>
</dbReference>
<dbReference type="GO" id="GO:0016787">
    <property type="term" value="F:hydrolase activity"/>
    <property type="evidence" value="ECO:0007669"/>
    <property type="project" value="UniProtKB-KW"/>
</dbReference>
<evidence type="ECO:0000256" key="3">
    <source>
        <dbReference type="ARBA" id="ARBA00022840"/>
    </source>
</evidence>
<keyword evidence="3" id="KW-0067">ATP-binding</keyword>
<dbReference type="NCBIfam" id="TIGR00447">
    <property type="entry name" value="pth"/>
    <property type="match status" value="1"/>
</dbReference>
<dbReference type="InterPro" id="IPR036416">
    <property type="entry name" value="Pept_tRNA_hydro_sf"/>
</dbReference>
<dbReference type="InterPro" id="IPR001328">
    <property type="entry name" value="Pept_tRNA_hydro"/>
</dbReference>
<dbReference type="InterPro" id="IPR004101">
    <property type="entry name" value="Mur_ligase_C"/>
</dbReference>
<sequence length="630" mass="70317">MLHRLRARVKEFYAMFSWRKRLLLAFTQAKLHRLSLTQTQFIGITGSAGKTTTKELCNLILSGSYSVMTTPQSLNTPIIVAETMLATEKKHKFCIMELGAFKPGALDLPLRLFRPKIGVLTNIEKDHYRAFKGQGVDGIAVEKAKLIEALSKNGTAILNMDDPRVKAIGERCKARVIWVGKNPESTIRLCKVTSRWPEPLKLTVTYQGKLYEVPTHLYGTQLALSILSALGVAIAAGLSIEEAINKLVEAVPTAGRMQIVTGEDDVTFIRDDMKAPYWSLLAPFKFLKEADALRKIAVVGSISDFSGDSTMIYKRCARELREYADMVIFVGDNAHRALRARKDENDSTLQGFLTLKEASSFLQKTLRPGDLVLLKGSNKSDHLQRLILDRYKPIQCWQERCGLEHFCNHCSQLYRGDSTNEQTGNLVDKVEIPVSIPVKETGRMAPVIVGLGNPGKEFENTLHNIGYSVLDKLAVDYGGIWQNEEEGQTAWIILNGVSVVLFKSDAYMNKTGLRLKHYLARTGRLPEHCLLIYDDMDIEFGTIKFKPDGGDGGHLGLRSCLKSLRIYTLPRLRCGVRSPGNTAKAKEQVLAKFNKKELEQLPQILDQAVDMVIKTIPQLQPESLSELPAA</sequence>
<dbReference type="Proteomes" id="UP000247780">
    <property type="component" value="Unassembled WGS sequence"/>
</dbReference>
<feature type="domain" description="Mur ligase C-terminal" evidence="4">
    <location>
        <begin position="255"/>
        <end position="377"/>
    </location>
</feature>
<evidence type="ECO:0000259" key="5">
    <source>
        <dbReference type="Pfam" id="PF08245"/>
    </source>
</evidence>
<dbReference type="Gene3D" id="3.40.1190.10">
    <property type="entry name" value="Mur-like, catalytic domain"/>
    <property type="match status" value="1"/>
</dbReference>
<keyword evidence="6" id="KW-0378">Hydrolase</keyword>
<comment type="caution">
    <text evidence="6">The sequence shown here is derived from an EMBL/GenBank/DDBJ whole genome shotgun (WGS) entry which is preliminary data.</text>
</comment>
<feature type="domain" description="Mur ligase central" evidence="5">
    <location>
        <begin position="44"/>
        <end position="233"/>
    </location>
</feature>
<dbReference type="SUPFAM" id="SSF53178">
    <property type="entry name" value="Peptidyl-tRNA hydrolase-like"/>
    <property type="match status" value="1"/>
</dbReference>
<dbReference type="Gene3D" id="3.40.50.1470">
    <property type="entry name" value="Peptidyl-tRNA hydrolase"/>
    <property type="match status" value="1"/>
</dbReference>
<dbReference type="InterPro" id="IPR013221">
    <property type="entry name" value="Mur_ligase_cen"/>
</dbReference>
<evidence type="ECO:0000256" key="1">
    <source>
        <dbReference type="ARBA" id="ARBA00022598"/>
    </source>
</evidence>
<evidence type="ECO:0000256" key="2">
    <source>
        <dbReference type="ARBA" id="ARBA00022741"/>
    </source>
</evidence>
<dbReference type="Pfam" id="PF02875">
    <property type="entry name" value="Mur_ligase_C"/>
    <property type="match status" value="1"/>
</dbReference>
<evidence type="ECO:0000259" key="4">
    <source>
        <dbReference type="Pfam" id="PF02875"/>
    </source>
</evidence>
<gene>
    <name evidence="6" type="ORF">C8R14_10574</name>
</gene>
<dbReference type="InterPro" id="IPR036565">
    <property type="entry name" value="Mur-like_cat_sf"/>
</dbReference>
<dbReference type="PANTHER" id="PTHR43024">
    <property type="entry name" value="UDP-N-ACETYLMURAMOYL-TRIPEPTIDE--D-ALANYL-D-ALANINE LIGASE"/>
    <property type="match status" value="1"/>
</dbReference>
<keyword evidence="1" id="KW-0436">Ligase</keyword>